<dbReference type="Pfam" id="PF17227">
    <property type="entry name" value="DUF5302"/>
    <property type="match status" value="1"/>
</dbReference>
<evidence type="ECO:0000256" key="1">
    <source>
        <dbReference type="SAM" id="MobiDB-lite"/>
    </source>
</evidence>
<comment type="caution">
    <text evidence="2">The sequence shown here is derived from an EMBL/GenBank/DDBJ whole genome shotgun (WGS) entry which is preliminary data.</text>
</comment>
<dbReference type="Proteomes" id="UP001501867">
    <property type="component" value="Unassembled WGS sequence"/>
</dbReference>
<proteinExistence type="predicted"/>
<accession>A0ABP3F777</accession>
<dbReference type="InterPro" id="IPR035172">
    <property type="entry name" value="DUF5302"/>
</dbReference>
<dbReference type="RefSeq" id="WP_344161369.1">
    <property type="nucleotide sequence ID" value="NZ_BAAABV010000018.1"/>
</dbReference>
<sequence>MTDTPEDQAAEAEPDGKEKFREALERKARNARSQQAHHEGRLKIKGSSGPNGQSRTFRRKSG</sequence>
<evidence type="ECO:0000313" key="2">
    <source>
        <dbReference type="EMBL" id="GAA0298128.1"/>
    </source>
</evidence>
<reference evidence="3" key="1">
    <citation type="journal article" date="2019" name="Int. J. Syst. Evol. Microbiol.">
        <title>The Global Catalogue of Microorganisms (GCM) 10K type strain sequencing project: providing services to taxonomists for standard genome sequencing and annotation.</title>
        <authorList>
            <consortium name="The Broad Institute Genomics Platform"/>
            <consortium name="The Broad Institute Genome Sequencing Center for Infectious Disease"/>
            <person name="Wu L."/>
            <person name="Ma J."/>
        </authorList>
    </citation>
    <scope>NUCLEOTIDE SEQUENCE [LARGE SCALE GENOMIC DNA]</scope>
    <source>
        <strain evidence="3">JCM 4505</strain>
    </source>
</reference>
<name>A0ABP3F777_9ACTN</name>
<keyword evidence="3" id="KW-1185">Reference proteome</keyword>
<protein>
    <submittedName>
        <fullName evidence="2">DUF5302 domain-containing protein</fullName>
    </submittedName>
</protein>
<organism evidence="2 3">
    <name type="scientific">Streptomyces polychromogenes</name>
    <dbReference type="NCBI Taxonomy" id="67342"/>
    <lineage>
        <taxon>Bacteria</taxon>
        <taxon>Bacillati</taxon>
        <taxon>Actinomycetota</taxon>
        <taxon>Actinomycetes</taxon>
        <taxon>Kitasatosporales</taxon>
        <taxon>Streptomycetaceae</taxon>
        <taxon>Streptomyces</taxon>
    </lineage>
</organism>
<gene>
    <name evidence="2" type="ORF">GCM10010302_40990</name>
</gene>
<dbReference type="EMBL" id="BAAABV010000018">
    <property type="protein sequence ID" value="GAA0298128.1"/>
    <property type="molecule type" value="Genomic_DNA"/>
</dbReference>
<evidence type="ECO:0000313" key="3">
    <source>
        <dbReference type="Proteomes" id="UP001501867"/>
    </source>
</evidence>
<feature type="region of interest" description="Disordered" evidence="1">
    <location>
        <begin position="24"/>
        <end position="62"/>
    </location>
</feature>